<evidence type="ECO:0000313" key="2">
    <source>
        <dbReference type="Proteomes" id="UP001596004"/>
    </source>
</evidence>
<organism evidence="1 2">
    <name type="scientific">Sphaerisporangium dianthi</name>
    <dbReference type="NCBI Taxonomy" id="1436120"/>
    <lineage>
        <taxon>Bacteria</taxon>
        <taxon>Bacillati</taxon>
        <taxon>Actinomycetota</taxon>
        <taxon>Actinomycetes</taxon>
        <taxon>Streptosporangiales</taxon>
        <taxon>Streptosporangiaceae</taxon>
        <taxon>Sphaerisporangium</taxon>
    </lineage>
</organism>
<proteinExistence type="predicted"/>
<dbReference type="SUPFAM" id="SSF55298">
    <property type="entry name" value="YjgF-like"/>
    <property type="match status" value="1"/>
</dbReference>
<dbReference type="Pfam" id="PF01042">
    <property type="entry name" value="Ribonuc_L-PSP"/>
    <property type="match status" value="1"/>
</dbReference>
<dbReference type="InterPro" id="IPR035959">
    <property type="entry name" value="RutC-like_sf"/>
</dbReference>
<dbReference type="PANTHER" id="PTHR43857">
    <property type="entry name" value="BLR7761 PROTEIN"/>
    <property type="match status" value="1"/>
</dbReference>
<dbReference type="Proteomes" id="UP001596004">
    <property type="component" value="Unassembled WGS sequence"/>
</dbReference>
<dbReference type="InterPro" id="IPR006175">
    <property type="entry name" value="YjgF/YER057c/UK114"/>
</dbReference>
<protein>
    <submittedName>
        <fullName evidence="1">RidA family protein</fullName>
    </submittedName>
</protein>
<keyword evidence="2" id="KW-1185">Reference proteome</keyword>
<gene>
    <name evidence="1" type="ORF">ACFO60_22660</name>
</gene>
<dbReference type="CDD" id="cd06154">
    <property type="entry name" value="YjgF_YER057c_UK114_like_6"/>
    <property type="match status" value="1"/>
</dbReference>
<evidence type="ECO:0000313" key="1">
    <source>
        <dbReference type="EMBL" id="MFC4533582.1"/>
    </source>
</evidence>
<dbReference type="RefSeq" id="WP_380843180.1">
    <property type="nucleotide sequence ID" value="NZ_JBHSFP010000016.1"/>
</dbReference>
<dbReference type="EMBL" id="JBHSFP010000016">
    <property type="protein sequence ID" value="MFC4533582.1"/>
    <property type="molecule type" value="Genomic_DNA"/>
</dbReference>
<dbReference type="Gene3D" id="3.30.1330.40">
    <property type="entry name" value="RutC-like"/>
    <property type="match status" value="1"/>
</dbReference>
<dbReference type="PANTHER" id="PTHR43857:SF1">
    <property type="entry name" value="YJGH FAMILY PROTEIN"/>
    <property type="match status" value="1"/>
</dbReference>
<accession>A0ABV9CMA1</accession>
<comment type="caution">
    <text evidence="1">The sequence shown here is derived from an EMBL/GenBank/DDBJ whole genome shotgun (WGS) entry which is preliminary data.</text>
</comment>
<name>A0ABV9CMA1_9ACTN</name>
<reference evidence="2" key="1">
    <citation type="journal article" date="2019" name="Int. J. Syst. Evol. Microbiol.">
        <title>The Global Catalogue of Microorganisms (GCM) 10K type strain sequencing project: providing services to taxonomists for standard genome sequencing and annotation.</title>
        <authorList>
            <consortium name="The Broad Institute Genomics Platform"/>
            <consortium name="The Broad Institute Genome Sequencing Center for Infectious Disease"/>
            <person name="Wu L."/>
            <person name="Ma J."/>
        </authorList>
    </citation>
    <scope>NUCLEOTIDE SEQUENCE [LARGE SCALE GENOMIC DNA]</scope>
    <source>
        <strain evidence="2">CGMCC 4.7132</strain>
    </source>
</reference>
<sequence length="127" mass="14012">MTSRRLISSGSTFEQAVGYSRAVVDGGWVHVAGTTGFDYATMTISEGIVDQVEQCMRNIGAALEEAGCSFADVIRVRYMLPDAEDFEPCWPVLLRYFGEVRPAATMLVCGLSDPRMRIEIEVTAHRT</sequence>